<dbReference type="AlphaFoldDB" id="A0A917B9E6"/>
<protein>
    <recommendedName>
        <fullName evidence="4">DUF4192 domain-containing protein</fullName>
    </recommendedName>
</protein>
<reference evidence="2" key="2">
    <citation type="submission" date="2020-09" db="EMBL/GenBank/DDBJ databases">
        <authorList>
            <person name="Sun Q."/>
            <person name="Zhou Y."/>
        </authorList>
    </citation>
    <scope>NUCLEOTIDE SEQUENCE</scope>
    <source>
        <strain evidence="2">CGMCC 1.16067</strain>
    </source>
</reference>
<gene>
    <name evidence="2" type="ORF">GCM10011519_02320</name>
</gene>
<evidence type="ECO:0008006" key="4">
    <source>
        <dbReference type="Google" id="ProtNLM"/>
    </source>
</evidence>
<sequence length="341" mass="37045">MSTHVPSSGPPSDAGESRFTVRSTDDVIALVPLVLGFHPSESVVMLTFGAPTGSFHARVDLPRAPDDVEEVAGLLARAVAANGATTVMLVVCSEDHEDAVLVVDAVGPSLGRAGADLVEAVRIDGRRWWSLREDLPVPHPYDVSTHPFTVQHVLAGEVVRPDRQAVADSLVRTDEEGARRLSYAVQELRAQHRDPRLEAAWLRDWLCDRAEQPRDTPERPVEEDDVARVLALVQADEQREVACLDLTRERARPLCATWTEIVRRAPDGLTAGPSAVLALTAWLAGNGALAWCAIDRVRPGEPGVELARAVARALQQAVPPSSWDPPDPDRCRVLQVDDRAS</sequence>
<proteinExistence type="predicted"/>
<dbReference type="InterPro" id="IPR025447">
    <property type="entry name" value="DUF4192"/>
</dbReference>
<evidence type="ECO:0000256" key="1">
    <source>
        <dbReference type="SAM" id="MobiDB-lite"/>
    </source>
</evidence>
<name>A0A917B9E6_9ACTN</name>
<feature type="region of interest" description="Disordered" evidence="1">
    <location>
        <begin position="317"/>
        <end position="341"/>
    </location>
</feature>
<evidence type="ECO:0000313" key="2">
    <source>
        <dbReference type="EMBL" id="GGF32449.1"/>
    </source>
</evidence>
<organism evidence="2 3">
    <name type="scientific">Marmoricola endophyticus</name>
    <dbReference type="NCBI Taxonomy" id="2040280"/>
    <lineage>
        <taxon>Bacteria</taxon>
        <taxon>Bacillati</taxon>
        <taxon>Actinomycetota</taxon>
        <taxon>Actinomycetes</taxon>
        <taxon>Propionibacteriales</taxon>
        <taxon>Nocardioidaceae</taxon>
        <taxon>Marmoricola</taxon>
    </lineage>
</organism>
<keyword evidence="3" id="KW-1185">Reference proteome</keyword>
<feature type="compositionally biased region" description="Basic and acidic residues" evidence="1">
    <location>
        <begin position="327"/>
        <end position="341"/>
    </location>
</feature>
<dbReference type="Pfam" id="PF13830">
    <property type="entry name" value="DUF4192"/>
    <property type="match status" value="1"/>
</dbReference>
<dbReference type="EMBL" id="BMKQ01000001">
    <property type="protein sequence ID" value="GGF32449.1"/>
    <property type="molecule type" value="Genomic_DNA"/>
</dbReference>
<dbReference type="RefSeq" id="WP_188777477.1">
    <property type="nucleotide sequence ID" value="NZ_BMKQ01000001.1"/>
</dbReference>
<accession>A0A917B9E6</accession>
<dbReference type="Proteomes" id="UP000649179">
    <property type="component" value="Unassembled WGS sequence"/>
</dbReference>
<comment type="caution">
    <text evidence="2">The sequence shown here is derived from an EMBL/GenBank/DDBJ whole genome shotgun (WGS) entry which is preliminary data.</text>
</comment>
<reference evidence="2" key="1">
    <citation type="journal article" date="2014" name="Int. J. Syst. Evol. Microbiol.">
        <title>Complete genome sequence of Corynebacterium casei LMG S-19264T (=DSM 44701T), isolated from a smear-ripened cheese.</title>
        <authorList>
            <consortium name="US DOE Joint Genome Institute (JGI-PGF)"/>
            <person name="Walter F."/>
            <person name="Albersmeier A."/>
            <person name="Kalinowski J."/>
            <person name="Ruckert C."/>
        </authorList>
    </citation>
    <scope>NUCLEOTIDE SEQUENCE</scope>
    <source>
        <strain evidence="2">CGMCC 1.16067</strain>
    </source>
</reference>
<evidence type="ECO:0000313" key="3">
    <source>
        <dbReference type="Proteomes" id="UP000649179"/>
    </source>
</evidence>